<evidence type="ECO:0008006" key="2">
    <source>
        <dbReference type="Google" id="ProtNLM"/>
    </source>
</evidence>
<sequence>YFHVEDQISELAGAGGVPLRTKSDFLKLHQARLRGNHPLLRIYAGTRDFIKMAKLYHETIQNAWAAIPLFWFNQMDGRGALTLIESIKQHLQAIRWHAKKNIPVEINDPHQWSLRDAPDAIAVADMYLCGIIAKKLGVKYFIAQYMFNTPPSSSFDMDLAKMLAKNELLQTLTDDSFHVIKQVRTGITSLPLNLHKAKGHLAAATLIQLAIKPDIIHVVTHSEASHAAQPEDVIESCSIVNQVVNKMYSSKINIIDGNMEQRKEELIQQARWIINLIPRLAQNSFELKNPFTNYNVLNRLVKYGIFDAPHLKNNKFGQGKIKTKIIDGACYSWDETLFKKQDEIERIKDIIAKHSNKFTSELEYNEKSLSGKVMNR</sequence>
<organism evidence="1">
    <name type="scientific">marine sediment metagenome</name>
    <dbReference type="NCBI Taxonomy" id="412755"/>
    <lineage>
        <taxon>unclassified sequences</taxon>
        <taxon>metagenomes</taxon>
        <taxon>ecological metagenomes</taxon>
    </lineage>
</organism>
<feature type="non-terminal residue" evidence="1">
    <location>
        <position position="1"/>
    </location>
</feature>
<dbReference type="GO" id="GO:0031419">
    <property type="term" value="F:cobalamin binding"/>
    <property type="evidence" value="ECO:0007669"/>
    <property type="project" value="InterPro"/>
</dbReference>
<accession>X1ANY5</accession>
<dbReference type="Gene3D" id="3.20.20.240">
    <property type="entry name" value="Methylmalonyl-CoA mutase"/>
    <property type="match status" value="1"/>
</dbReference>
<dbReference type="InterPro" id="IPR016176">
    <property type="entry name" value="Cbl-dep_enz_cat"/>
</dbReference>
<dbReference type="SUPFAM" id="SSF51703">
    <property type="entry name" value="Cobalamin (vitamin B12)-dependent enzymes"/>
    <property type="match status" value="1"/>
</dbReference>
<comment type="caution">
    <text evidence="1">The sequence shown here is derived from an EMBL/GenBank/DDBJ whole genome shotgun (WGS) entry which is preliminary data.</text>
</comment>
<dbReference type="AlphaFoldDB" id="X1ANY5"/>
<proteinExistence type="predicted"/>
<dbReference type="EMBL" id="BART01006881">
    <property type="protein sequence ID" value="GAG71122.1"/>
    <property type="molecule type" value="Genomic_DNA"/>
</dbReference>
<evidence type="ECO:0000313" key="1">
    <source>
        <dbReference type="EMBL" id="GAG71122.1"/>
    </source>
</evidence>
<gene>
    <name evidence="1" type="ORF">S01H4_15703</name>
</gene>
<protein>
    <recommendedName>
        <fullName evidence="2">Methionine synthase</fullName>
    </recommendedName>
</protein>
<reference evidence="1" key="1">
    <citation type="journal article" date="2014" name="Front. Microbiol.">
        <title>High frequency of phylogenetically diverse reductive dehalogenase-homologous genes in deep subseafloor sedimentary metagenomes.</title>
        <authorList>
            <person name="Kawai M."/>
            <person name="Futagami T."/>
            <person name="Toyoda A."/>
            <person name="Takaki Y."/>
            <person name="Nishi S."/>
            <person name="Hori S."/>
            <person name="Arai W."/>
            <person name="Tsubouchi T."/>
            <person name="Morono Y."/>
            <person name="Uchiyama I."/>
            <person name="Ito T."/>
            <person name="Fujiyama A."/>
            <person name="Inagaki F."/>
            <person name="Takami H."/>
        </authorList>
    </citation>
    <scope>NUCLEOTIDE SEQUENCE</scope>
    <source>
        <strain evidence="1">Expedition CK06-06</strain>
    </source>
</reference>
<dbReference type="GO" id="GO:0003824">
    <property type="term" value="F:catalytic activity"/>
    <property type="evidence" value="ECO:0007669"/>
    <property type="project" value="InterPro"/>
</dbReference>
<name>X1ANY5_9ZZZZ</name>